<gene>
    <name evidence="1" type="ORF">AVEN_250851_1</name>
</gene>
<evidence type="ECO:0000313" key="2">
    <source>
        <dbReference type="Proteomes" id="UP000499080"/>
    </source>
</evidence>
<proteinExistence type="predicted"/>
<organism evidence="1 2">
    <name type="scientific">Araneus ventricosus</name>
    <name type="common">Orbweaver spider</name>
    <name type="synonym">Epeira ventricosa</name>
    <dbReference type="NCBI Taxonomy" id="182803"/>
    <lineage>
        <taxon>Eukaryota</taxon>
        <taxon>Metazoa</taxon>
        <taxon>Ecdysozoa</taxon>
        <taxon>Arthropoda</taxon>
        <taxon>Chelicerata</taxon>
        <taxon>Arachnida</taxon>
        <taxon>Araneae</taxon>
        <taxon>Araneomorphae</taxon>
        <taxon>Entelegynae</taxon>
        <taxon>Araneoidea</taxon>
        <taxon>Araneidae</taxon>
        <taxon>Araneus</taxon>
    </lineage>
</organism>
<dbReference type="EMBL" id="BGPR01020988">
    <property type="protein sequence ID" value="GBN85842.1"/>
    <property type="molecule type" value="Genomic_DNA"/>
</dbReference>
<reference evidence="1 2" key="1">
    <citation type="journal article" date="2019" name="Sci. Rep.">
        <title>Orb-weaving spider Araneus ventricosus genome elucidates the spidroin gene catalogue.</title>
        <authorList>
            <person name="Kono N."/>
            <person name="Nakamura H."/>
            <person name="Ohtoshi R."/>
            <person name="Moran D.A.P."/>
            <person name="Shinohara A."/>
            <person name="Yoshida Y."/>
            <person name="Fujiwara M."/>
            <person name="Mori M."/>
            <person name="Tomita M."/>
            <person name="Arakawa K."/>
        </authorList>
    </citation>
    <scope>NUCLEOTIDE SEQUENCE [LARGE SCALE GENOMIC DNA]</scope>
</reference>
<dbReference type="Proteomes" id="UP000499080">
    <property type="component" value="Unassembled WGS sequence"/>
</dbReference>
<sequence>MEHPWFLSHKAGFTRTVKPTVGCRCQVRTETCRGQLFYASAHASSSLTVGFYCSREARLEVQNNCHPRRKLRLQSFGTTRVLQLVDFHTRGATVNTASYCATLDRLLRHFAGSDRHCPQKVSYLAYLRILHRRE</sequence>
<accession>A0A4Y2SC94</accession>
<evidence type="ECO:0000313" key="1">
    <source>
        <dbReference type="EMBL" id="GBN85842.1"/>
    </source>
</evidence>
<keyword evidence="2" id="KW-1185">Reference proteome</keyword>
<name>A0A4Y2SC94_ARAVE</name>
<comment type="caution">
    <text evidence="1">The sequence shown here is derived from an EMBL/GenBank/DDBJ whole genome shotgun (WGS) entry which is preliminary data.</text>
</comment>
<dbReference type="AlphaFoldDB" id="A0A4Y2SC94"/>
<protein>
    <submittedName>
        <fullName evidence="1">Uncharacterized protein</fullName>
    </submittedName>
</protein>